<sequence length="1121" mass="119399">MHAKERNIIATCAGLLLAMIVGAPVVADDTELLLVTPSTSQELEPNILFIIDTSASMESVEETIEPYDSTLSNAGDCGIDRVYWSTIETVPVCDAANTNYIEQSSFVCDDANQRMAGIGGYSGVGVQYRPDLSGGAAKWQYLAAGFNTEIVECEADSGIHGDGTAGLVYAAKSAGLADPFTDDPSEEVSWGSSPRNQNYAFYDGNYLNWKSNPVTVNLQRLDIVKAVITAVLQSITNVNVGIMRFYGELGGNDGGPVIKALSDLDTDRASILAIIDSLDADGATPLAETMHEAALYWRGLPAHYGEKRNDVIPTDPAALDSIGPQVYAQPEINVCSKNYNVLLTDGLPVSDTEAQRFAPLLPEFQTGLGRTACDGTVEQGMCLDDLTEYLGTIDIDSTQSGDQFVTTHTIGFAVDSPILRNSAEISGGRYFLADEVESLTKVLLDIVADITARDLSFAAPAVAVNAFNQTQNLNDLYLTVFSPRARIHWPGNVKKFQFSNGEIVDENGLGAVNPATGFLDDNAVSFWGTGAADGNVVTAGGAANELPAPISRNLYTNNGADTDLTAANNAITPSNAGAFTLADFGLTGGAGEPSKDEMIRWLRGEDIADFDSDPSTTVRNQMGDPLHSQPAAIVYGGTQQNPDVVVFAATNDGYLHAIDGDTGVELWSFIPKELLGNMSSFFFDARSKYKRYGIDGNIVPVVADRNNNGIIDGADFVYILFGLRRGGNTLFALDVTDKNAPRLLWNVSYPQFGQSWSSPVVTRVDINVAGLNADQAVVVVGGGYDPIHDSSTNPSVPDAEGAGIHMLDLVSGTQLWRAGSDAGADLQLPSMTRSIPTQIRVVDMSGDGLADRMYAADMGGQLLRFDISNGESPANLVAGGVIAQLGAEGLGAPSIADTRRFYNSPDVSICTDGNQNKRFISLSIGSGYRSHPLDNGNADRFYSVRDPNVFGQLTQAAYNGLSVVTDADLVEVSGQVRTILDPTDRGWKFTMPADQKVLANSVTFNNSVFFVGFSPEANLADICQPSQGRNFLYKVSCDNGDPVVNNLDTLDPDDADAERMTELAQGGIAPSPVFLFPSPDDPDCTGADCAPPPIACIGVECFNPGFANNPVRTLWTQDGIE</sequence>
<dbReference type="AlphaFoldDB" id="A0A7D9H834"/>
<keyword evidence="5" id="KW-0106">Calcium</keyword>
<dbReference type="Gene3D" id="2.130.10.10">
    <property type="entry name" value="YVTN repeat-like/Quinoprotein amine dehydrogenase"/>
    <property type="match status" value="1"/>
</dbReference>
<keyword evidence="4" id="KW-0479">Metal-binding</keyword>
<dbReference type="InterPro" id="IPR018247">
    <property type="entry name" value="EF_Hand_1_Ca_BS"/>
</dbReference>
<dbReference type="SUPFAM" id="SSF50998">
    <property type="entry name" value="Quinoprotein alcohol dehydrogenase-like"/>
    <property type="match status" value="2"/>
</dbReference>
<dbReference type="PROSITE" id="PS00018">
    <property type="entry name" value="EF_HAND_1"/>
    <property type="match status" value="1"/>
</dbReference>
<gene>
    <name evidence="8" type="ORF">JTBM06_V1_10090</name>
</gene>
<protein>
    <submittedName>
        <fullName evidence="8">Putative Tfp pilus assembly protein tip-associated adhesin PilY1-like protein</fullName>
    </submittedName>
</protein>
<dbReference type="EMBL" id="LR633967">
    <property type="protein sequence ID" value="VUX55373.1"/>
    <property type="molecule type" value="Genomic_DNA"/>
</dbReference>
<dbReference type="InterPro" id="IPR015943">
    <property type="entry name" value="WD40/YVTN_repeat-like_dom_sf"/>
</dbReference>
<comment type="similarity">
    <text evidence="2">Belongs to the PilY1 family.</text>
</comment>
<evidence type="ECO:0000256" key="2">
    <source>
        <dbReference type="ARBA" id="ARBA00008387"/>
    </source>
</evidence>
<comment type="subcellular location">
    <subcellularLocation>
        <location evidence="1">Fimbrium</location>
    </subcellularLocation>
</comment>
<accession>A0A7D9H834</accession>
<evidence type="ECO:0000259" key="7">
    <source>
        <dbReference type="Pfam" id="PF05567"/>
    </source>
</evidence>
<dbReference type="Pfam" id="PF05567">
    <property type="entry name" value="T4P_PilY1"/>
    <property type="match status" value="1"/>
</dbReference>
<feature type="domain" description="PilY1 beta-propeller" evidence="7">
    <location>
        <begin position="635"/>
        <end position="871"/>
    </location>
</feature>
<keyword evidence="3" id="KW-1029">Fimbrium biogenesis</keyword>
<reference evidence="8" key="1">
    <citation type="submission" date="2019-07" db="EMBL/GenBank/DDBJ databases">
        <authorList>
            <person name="Weber M."/>
            <person name="Kostadinov I."/>
            <person name="Kostadinov D I."/>
        </authorList>
    </citation>
    <scope>NUCLEOTIDE SEQUENCE</scope>
    <source>
        <strain evidence="8">Gfbio:sag-sample-m06:053724c1-46a9-4a36-b237-ea2bf867836b</strain>
    </source>
</reference>
<evidence type="ECO:0000313" key="8">
    <source>
        <dbReference type="EMBL" id="VUX55373.1"/>
    </source>
</evidence>
<organism evidence="8">
    <name type="scientific">uncultured Woeseiaceae bacterium</name>
    <dbReference type="NCBI Taxonomy" id="1983305"/>
    <lineage>
        <taxon>Bacteria</taxon>
        <taxon>Pseudomonadati</taxon>
        <taxon>Pseudomonadota</taxon>
        <taxon>Gammaproteobacteria</taxon>
        <taxon>Woeseiales</taxon>
        <taxon>Woeseiaceae</taxon>
        <taxon>environmental samples</taxon>
    </lineage>
</organism>
<proteinExistence type="inferred from homology"/>
<dbReference type="Gene3D" id="3.40.50.410">
    <property type="entry name" value="von Willebrand factor, type A domain"/>
    <property type="match status" value="1"/>
</dbReference>
<evidence type="ECO:0000256" key="1">
    <source>
        <dbReference type="ARBA" id="ARBA00004561"/>
    </source>
</evidence>
<dbReference type="SUPFAM" id="SSF53300">
    <property type="entry name" value="vWA-like"/>
    <property type="match status" value="1"/>
</dbReference>
<evidence type="ECO:0000256" key="5">
    <source>
        <dbReference type="ARBA" id="ARBA00022837"/>
    </source>
</evidence>
<dbReference type="InterPro" id="IPR036465">
    <property type="entry name" value="vWFA_dom_sf"/>
</dbReference>
<evidence type="ECO:0000256" key="3">
    <source>
        <dbReference type="ARBA" id="ARBA00022558"/>
    </source>
</evidence>
<keyword evidence="6" id="KW-0281">Fimbrium</keyword>
<dbReference type="GO" id="GO:0009289">
    <property type="term" value="C:pilus"/>
    <property type="evidence" value="ECO:0007669"/>
    <property type="project" value="UniProtKB-SubCell"/>
</dbReference>
<evidence type="ECO:0000256" key="6">
    <source>
        <dbReference type="ARBA" id="ARBA00023263"/>
    </source>
</evidence>
<dbReference type="InterPro" id="IPR011047">
    <property type="entry name" value="Quinoprotein_ADH-like_sf"/>
</dbReference>
<evidence type="ECO:0000256" key="4">
    <source>
        <dbReference type="ARBA" id="ARBA00022723"/>
    </source>
</evidence>
<dbReference type="GO" id="GO:0046872">
    <property type="term" value="F:metal ion binding"/>
    <property type="evidence" value="ECO:0007669"/>
    <property type="project" value="UniProtKB-KW"/>
</dbReference>
<dbReference type="InterPro" id="IPR008707">
    <property type="entry name" value="B-propeller_PilY1"/>
</dbReference>
<name>A0A7D9H834_9GAMM</name>